<dbReference type="eggNOG" id="COG0583">
    <property type="taxonomic scope" value="Bacteria"/>
</dbReference>
<dbReference type="GO" id="GO:0003677">
    <property type="term" value="F:DNA binding"/>
    <property type="evidence" value="ECO:0007669"/>
    <property type="project" value="UniProtKB-KW"/>
</dbReference>
<keyword evidence="3" id="KW-0238">DNA-binding</keyword>
<reference evidence="6 7" key="1">
    <citation type="submission" date="2014-05" db="EMBL/GenBank/DDBJ databases">
        <title>ATOL: Assembling a taxonomically balanced genome-scale reconstruction of the evolutionary history of the Enterobacteriaceae.</title>
        <authorList>
            <person name="Plunkett G.III."/>
            <person name="Neeno-Eckwall E.C."/>
            <person name="Glasner J.D."/>
            <person name="Perna N.T."/>
        </authorList>
    </citation>
    <scope>NUCLEOTIDE SEQUENCE [LARGE SCALE GENOMIC DNA]</scope>
    <source>
        <strain evidence="6 7">ATCC 33852</strain>
    </source>
</reference>
<organism evidence="6 7">
    <name type="scientific">Ewingella americana (strain ATCC 33852 / DSM 4580 / CCUG 14506 / JCM 5911 / LMG 7869 / NCTC 12157 / CDC 1468-78)</name>
    <dbReference type="NCBI Taxonomy" id="910964"/>
    <lineage>
        <taxon>Bacteria</taxon>
        <taxon>Pseudomonadati</taxon>
        <taxon>Pseudomonadota</taxon>
        <taxon>Gammaproteobacteria</taxon>
        <taxon>Enterobacterales</taxon>
        <taxon>Yersiniaceae</taxon>
        <taxon>Ewingella</taxon>
    </lineage>
</organism>
<dbReference type="SUPFAM" id="SSF53850">
    <property type="entry name" value="Periplasmic binding protein-like II"/>
    <property type="match status" value="1"/>
</dbReference>
<dbReference type="PROSITE" id="PS50931">
    <property type="entry name" value="HTH_LYSR"/>
    <property type="match status" value="1"/>
</dbReference>
<dbReference type="InterPro" id="IPR036388">
    <property type="entry name" value="WH-like_DNA-bd_sf"/>
</dbReference>
<dbReference type="PRINTS" id="PR00039">
    <property type="entry name" value="HTHLYSR"/>
</dbReference>
<evidence type="ECO:0000256" key="4">
    <source>
        <dbReference type="ARBA" id="ARBA00023163"/>
    </source>
</evidence>
<dbReference type="InterPro" id="IPR036390">
    <property type="entry name" value="WH_DNA-bd_sf"/>
</dbReference>
<dbReference type="RefSeq" id="WP_034791090.1">
    <property type="nucleotide sequence ID" value="NZ_JMPJ01000053.1"/>
</dbReference>
<dbReference type="Gene3D" id="1.10.10.10">
    <property type="entry name" value="Winged helix-like DNA-binding domain superfamily/Winged helix DNA-binding domain"/>
    <property type="match status" value="1"/>
</dbReference>
<evidence type="ECO:0000256" key="3">
    <source>
        <dbReference type="ARBA" id="ARBA00023125"/>
    </source>
</evidence>
<dbReference type="Pfam" id="PF03466">
    <property type="entry name" value="LysR_substrate"/>
    <property type="match status" value="1"/>
</dbReference>
<name>A0A085GAE6_EWIA3</name>
<dbReference type="STRING" id="910964.GEAM_2011"/>
<gene>
    <name evidence="6" type="ORF">GEAM_2011</name>
</gene>
<comment type="caution">
    <text evidence="6">The sequence shown here is derived from an EMBL/GenBank/DDBJ whole genome shotgun (WGS) entry which is preliminary data.</text>
</comment>
<dbReference type="GeneID" id="78380351"/>
<protein>
    <submittedName>
        <fullName evidence="6">LysR family transcriptional regulator</fullName>
    </submittedName>
</protein>
<dbReference type="InterPro" id="IPR005119">
    <property type="entry name" value="LysR_subst-bd"/>
</dbReference>
<dbReference type="GO" id="GO:0003700">
    <property type="term" value="F:DNA-binding transcription factor activity"/>
    <property type="evidence" value="ECO:0007669"/>
    <property type="project" value="InterPro"/>
</dbReference>
<keyword evidence="4" id="KW-0804">Transcription</keyword>
<dbReference type="OrthoDB" id="8557381at2"/>
<evidence type="ECO:0000256" key="2">
    <source>
        <dbReference type="ARBA" id="ARBA00023015"/>
    </source>
</evidence>
<evidence type="ECO:0000313" key="6">
    <source>
        <dbReference type="EMBL" id="KFC80691.1"/>
    </source>
</evidence>
<keyword evidence="2" id="KW-0805">Transcription regulation</keyword>
<dbReference type="SUPFAM" id="SSF46785">
    <property type="entry name" value="Winged helix' DNA-binding domain"/>
    <property type="match status" value="1"/>
</dbReference>
<sequence length="315" mass="35482">MKTIDHFNLRNFDLNLLIAFDAMMEELNVTRAAARLKIQQPAMSHALKTLRMLFDDELFVRVGQVMKPTSRAISLASRVRSVLQKAEDALSFSEQFSPLTEQRTFRLGFSSELEVHLLPELMTHLRKVAPGVRVIASYAGRQNLHGLLERGEIDLALGCFGEQGQWHRSEVLFAEQLACCFNPALMPFSTPLSQDDYLNQPHALMSFSGNLMGCVENAFNRAGATLNAVFSAQNFLALLSFAQNSPVLVTLPNRIARRYCAMFGLVYCEVPLQLEVFPNSIVWPVNAENDPALEWLREQIRAVNQRIESADVMLH</sequence>
<keyword evidence="7" id="KW-1185">Reference proteome</keyword>
<dbReference type="PANTHER" id="PTHR30118">
    <property type="entry name" value="HTH-TYPE TRANSCRIPTIONAL REGULATOR LEUO-RELATED"/>
    <property type="match status" value="1"/>
</dbReference>
<dbReference type="Proteomes" id="UP000028640">
    <property type="component" value="Unassembled WGS sequence"/>
</dbReference>
<dbReference type="Gene3D" id="3.40.190.10">
    <property type="entry name" value="Periplasmic binding protein-like II"/>
    <property type="match status" value="2"/>
</dbReference>
<dbReference type="AlphaFoldDB" id="A0A085GAE6"/>
<evidence type="ECO:0000313" key="7">
    <source>
        <dbReference type="Proteomes" id="UP000028640"/>
    </source>
</evidence>
<dbReference type="EMBL" id="JMPJ01000053">
    <property type="protein sequence ID" value="KFC80691.1"/>
    <property type="molecule type" value="Genomic_DNA"/>
</dbReference>
<accession>A0A085GAE6</accession>
<comment type="similarity">
    <text evidence="1">Belongs to the LysR transcriptional regulatory family.</text>
</comment>
<feature type="domain" description="HTH lysR-type" evidence="5">
    <location>
        <begin position="12"/>
        <end position="69"/>
    </location>
</feature>
<proteinExistence type="inferred from homology"/>
<dbReference type="Pfam" id="PF00126">
    <property type="entry name" value="HTH_1"/>
    <property type="match status" value="1"/>
</dbReference>
<dbReference type="InterPro" id="IPR050389">
    <property type="entry name" value="LysR-type_TF"/>
</dbReference>
<evidence type="ECO:0000256" key="1">
    <source>
        <dbReference type="ARBA" id="ARBA00009437"/>
    </source>
</evidence>
<dbReference type="InterPro" id="IPR000847">
    <property type="entry name" value="LysR_HTH_N"/>
</dbReference>
<evidence type="ECO:0000259" key="5">
    <source>
        <dbReference type="PROSITE" id="PS50931"/>
    </source>
</evidence>
<dbReference type="PANTHER" id="PTHR30118:SF15">
    <property type="entry name" value="TRANSCRIPTIONAL REGULATORY PROTEIN"/>
    <property type="match status" value="1"/>
</dbReference>